<organism evidence="12 13">
    <name type="scientific">Mycoplasma anserisalpingitidis</name>
    <dbReference type="NCBI Taxonomy" id="519450"/>
    <lineage>
        <taxon>Bacteria</taxon>
        <taxon>Bacillati</taxon>
        <taxon>Mycoplasmatota</taxon>
        <taxon>Mollicutes</taxon>
        <taxon>Mycoplasmataceae</taxon>
        <taxon>Mycoplasma</taxon>
    </lineage>
</organism>
<dbReference type="GO" id="GO:0005524">
    <property type="term" value="F:ATP binding"/>
    <property type="evidence" value="ECO:0007669"/>
    <property type="project" value="UniProtKB-KW"/>
</dbReference>
<feature type="transmembrane region" description="Helical" evidence="9">
    <location>
        <begin position="277"/>
        <end position="299"/>
    </location>
</feature>
<feature type="transmembrane region" description="Helical" evidence="9">
    <location>
        <begin position="37"/>
        <end position="62"/>
    </location>
</feature>
<keyword evidence="3" id="KW-0813">Transport</keyword>
<accession>A0A5B8J6T9</accession>
<dbReference type="OrthoDB" id="383768at2"/>
<evidence type="ECO:0000256" key="6">
    <source>
        <dbReference type="ARBA" id="ARBA00022840"/>
    </source>
</evidence>
<dbReference type="SMART" id="SM00382">
    <property type="entry name" value="AAA"/>
    <property type="match status" value="1"/>
</dbReference>
<dbReference type="InterPro" id="IPR039421">
    <property type="entry name" value="Type_1_exporter"/>
</dbReference>
<dbReference type="InterPro" id="IPR027417">
    <property type="entry name" value="P-loop_NTPase"/>
</dbReference>
<dbReference type="InterPro" id="IPR003439">
    <property type="entry name" value="ABC_transporter-like_ATP-bd"/>
</dbReference>
<dbReference type="EMBL" id="CP042295">
    <property type="protein sequence ID" value="QDY86802.1"/>
    <property type="molecule type" value="Genomic_DNA"/>
</dbReference>
<evidence type="ECO:0000259" key="10">
    <source>
        <dbReference type="PROSITE" id="PS50893"/>
    </source>
</evidence>
<keyword evidence="13" id="KW-1185">Reference proteome</keyword>
<protein>
    <submittedName>
        <fullName evidence="12">ABC transporter ATP-binding protein</fullName>
    </submittedName>
</protein>
<dbReference type="InterPro" id="IPR011527">
    <property type="entry name" value="ABC1_TM_dom"/>
</dbReference>
<keyword evidence="6 12" id="KW-0067">ATP-binding</keyword>
<dbReference type="GO" id="GO:0016887">
    <property type="term" value="F:ATP hydrolysis activity"/>
    <property type="evidence" value="ECO:0007669"/>
    <property type="project" value="InterPro"/>
</dbReference>
<dbReference type="InterPro" id="IPR003593">
    <property type="entry name" value="AAA+_ATPase"/>
</dbReference>
<keyword evidence="5" id="KW-0547">Nucleotide-binding</keyword>
<comment type="similarity">
    <text evidence="2">Belongs to the ABC transporter superfamily.</text>
</comment>
<keyword evidence="4 9" id="KW-0812">Transmembrane</keyword>
<evidence type="ECO:0000256" key="5">
    <source>
        <dbReference type="ARBA" id="ARBA00022741"/>
    </source>
</evidence>
<evidence type="ECO:0000259" key="11">
    <source>
        <dbReference type="PROSITE" id="PS50929"/>
    </source>
</evidence>
<dbReference type="Pfam" id="PF00664">
    <property type="entry name" value="ABC_membrane"/>
    <property type="match status" value="1"/>
</dbReference>
<dbReference type="GO" id="GO:0005886">
    <property type="term" value="C:plasma membrane"/>
    <property type="evidence" value="ECO:0007669"/>
    <property type="project" value="UniProtKB-SubCell"/>
</dbReference>
<keyword evidence="7 9" id="KW-1133">Transmembrane helix</keyword>
<dbReference type="Proteomes" id="UP000318927">
    <property type="component" value="Chromosome"/>
</dbReference>
<dbReference type="InterPro" id="IPR036640">
    <property type="entry name" value="ABC1_TM_sf"/>
</dbReference>
<dbReference type="Pfam" id="PF00005">
    <property type="entry name" value="ABC_tran"/>
    <property type="match status" value="1"/>
</dbReference>
<dbReference type="PROSITE" id="PS50893">
    <property type="entry name" value="ABC_TRANSPORTER_2"/>
    <property type="match status" value="1"/>
</dbReference>
<dbReference type="RefSeq" id="WP_146368407.1">
    <property type="nucleotide sequence ID" value="NZ_CP042295.1"/>
</dbReference>
<feature type="domain" description="ABC transporter" evidence="10">
    <location>
        <begin position="381"/>
        <end position="617"/>
    </location>
</feature>
<evidence type="ECO:0000256" key="2">
    <source>
        <dbReference type="ARBA" id="ARBA00005417"/>
    </source>
</evidence>
<dbReference type="FunFam" id="3.40.50.300:FF:000287">
    <property type="entry name" value="Multidrug ABC transporter ATP-binding protein"/>
    <property type="match status" value="1"/>
</dbReference>
<dbReference type="KEGG" id="mans:FRW55_01325"/>
<dbReference type="GO" id="GO:0015421">
    <property type="term" value="F:ABC-type oligopeptide transporter activity"/>
    <property type="evidence" value="ECO:0007669"/>
    <property type="project" value="TreeGrafter"/>
</dbReference>
<sequence length="620" mass="70946">MRNSEFILNKKGKNKEFSAYKVFKQLLSYVQNERKRLIFGIFCSLFNAVFYVLGSIYIGYVFRNYFEVIFTNSDPNYAIANFDVFHFCIDLIILGGAFILYGIFRYIESVIYIRISYNQATRMRQEVMEKLIKMPISYYDKQKAGDLISTMINDINNVSNTLMNTLNQFFSSFFNVVISICIMFMISSVLTLIAVPMSLILFGLSLLVIRRAQPYFVKVQDCFGKMNAFVEENIANIKVTNSFDREKLVFDQFKLITQEIKRTAYKGDLTARSVDPWFGFTSYFVNLAVSAIAVAFYFAKIKVYGMSYFGANADGTASGGLIITFVALNWNFMGPFNTLLNINFSLQVGIASSNRIFKLLNLNPNKDHTEDIFLEKINGEIEFKNVFFRYSKKSKKYQLNDASFTVKPGQTVAIVGPTGAGKTTIVNLLSKFYDYESGSITVDSHELRHIDTENLRNLVSVVLQDSFLFNDTIKWNLTMGNEKITDEEIKEAAKLTGAEHFINQFPNKYETKIENNGTNLSQGQRQLLNITRAILANRNMLILDEATSNVDSQTEKVIQNSLLKLMENKTSFIIAHRLSTIKNADMILVVDNGYIIERGTHKELLNRKGFYYNLYSSSFK</sequence>
<evidence type="ECO:0000256" key="4">
    <source>
        <dbReference type="ARBA" id="ARBA00022692"/>
    </source>
</evidence>
<dbReference type="Gene3D" id="1.20.1560.10">
    <property type="entry name" value="ABC transporter type 1, transmembrane domain"/>
    <property type="match status" value="1"/>
</dbReference>
<name>A0A5B8J6T9_9MOLU</name>
<feature type="domain" description="ABC transmembrane type-1" evidence="11">
    <location>
        <begin position="38"/>
        <end position="341"/>
    </location>
</feature>
<feature type="transmembrane region" description="Helical" evidence="9">
    <location>
        <begin position="176"/>
        <end position="209"/>
    </location>
</feature>
<evidence type="ECO:0000256" key="3">
    <source>
        <dbReference type="ARBA" id="ARBA00022448"/>
    </source>
</evidence>
<evidence type="ECO:0000313" key="12">
    <source>
        <dbReference type="EMBL" id="QDY86802.1"/>
    </source>
</evidence>
<gene>
    <name evidence="12" type="ORF">FRW55_01325</name>
</gene>
<dbReference type="Gene3D" id="3.40.50.300">
    <property type="entry name" value="P-loop containing nucleotide triphosphate hydrolases"/>
    <property type="match status" value="1"/>
</dbReference>
<evidence type="ECO:0000313" key="13">
    <source>
        <dbReference type="Proteomes" id="UP000318927"/>
    </source>
</evidence>
<comment type="subcellular location">
    <subcellularLocation>
        <location evidence="1">Cell membrane</location>
        <topology evidence="1">Multi-pass membrane protein</topology>
    </subcellularLocation>
</comment>
<dbReference type="PANTHER" id="PTHR43394">
    <property type="entry name" value="ATP-DEPENDENT PERMEASE MDL1, MITOCHONDRIAL"/>
    <property type="match status" value="1"/>
</dbReference>
<dbReference type="CDD" id="cd18547">
    <property type="entry name" value="ABC_6TM_Tm288_like"/>
    <property type="match status" value="1"/>
</dbReference>
<feature type="transmembrane region" description="Helical" evidence="9">
    <location>
        <begin position="82"/>
        <end position="104"/>
    </location>
</feature>
<dbReference type="AlphaFoldDB" id="A0A5B8J6T9"/>
<reference evidence="12 13" key="1">
    <citation type="journal article" date="2019" name="Microbiol. Resour. Announc.">
        <title>Complete Genome Sequences of Three Mycoplasma anserisalpingitis (Mycoplasma sp. 1220) Strains.</title>
        <authorList>
            <person name="Grozner D."/>
            <person name="Forro B."/>
            <person name="Kovacs A.B."/>
            <person name="Marton S."/>
            <person name="Banyai K."/>
            <person name="Kreizinger Z."/>
            <person name="Sulyok K.M."/>
            <person name="Gyuranecz M."/>
        </authorList>
    </citation>
    <scope>NUCLEOTIDE SEQUENCE [LARGE SCALE GENOMIC DNA]</scope>
    <source>
        <strain evidence="12 13">ATCC:BAA-2147</strain>
    </source>
</reference>
<keyword evidence="8 9" id="KW-0472">Membrane</keyword>
<dbReference type="SUPFAM" id="SSF90123">
    <property type="entry name" value="ABC transporter transmembrane region"/>
    <property type="match status" value="1"/>
</dbReference>
<evidence type="ECO:0000256" key="1">
    <source>
        <dbReference type="ARBA" id="ARBA00004651"/>
    </source>
</evidence>
<dbReference type="PANTHER" id="PTHR43394:SF1">
    <property type="entry name" value="ATP-BINDING CASSETTE SUB-FAMILY B MEMBER 10, MITOCHONDRIAL"/>
    <property type="match status" value="1"/>
</dbReference>
<evidence type="ECO:0000256" key="8">
    <source>
        <dbReference type="ARBA" id="ARBA00023136"/>
    </source>
</evidence>
<dbReference type="SUPFAM" id="SSF52540">
    <property type="entry name" value="P-loop containing nucleoside triphosphate hydrolases"/>
    <property type="match status" value="1"/>
</dbReference>
<proteinExistence type="inferred from homology"/>
<dbReference type="PROSITE" id="PS50929">
    <property type="entry name" value="ABC_TM1F"/>
    <property type="match status" value="1"/>
</dbReference>
<evidence type="ECO:0000256" key="9">
    <source>
        <dbReference type="SAM" id="Phobius"/>
    </source>
</evidence>
<evidence type="ECO:0000256" key="7">
    <source>
        <dbReference type="ARBA" id="ARBA00022989"/>
    </source>
</evidence>